<evidence type="ECO:0000313" key="2">
    <source>
        <dbReference type="EMBL" id="ACP34622.1"/>
    </source>
</evidence>
<keyword evidence="1" id="KW-0472">Membrane</keyword>
<dbReference type="OrthoDB" id="42158at2157"/>
<gene>
    <name evidence="2" type="ordered locus">LS215_0506</name>
</gene>
<evidence type="ECO:0000313" key="3">
    <source>
        <dbReference type="Proteomes" id="UP000001747"/>
    </source>
</evidence>
<protein>
    <submittedName>
        <fullName evidence="2">Uncharacterized protein</fullName>
    </submittedName>
</protein>
<feature type="transmembrane region" description="Helical" evidence="1">
    <location>
        <begin position="29"/>
        <end position="52"/>
    </location>
</feature>
<keyword evidence="1" id="KW-0812">Transmembrane</keyword>
<proteinExistence type="predicted"/>
<sequence>MRSILKIMVGLAMLSGAIGLDYIGASFQSLSVLVVSMILAIAGTMVGIRGLMEFLGERF</sequence>
<reference evidence="2 3" key="1">
    <citation type="journal article" date="2009" name="Proc. Natl. Acad. Sci. U.S.A.">
        <title>Biogeography of the Sulfolobus islandicus pan-genome.</title>
        <authorList>
            <person name="Reno M.L."/>
            <person name="Held N.L."/>
            <person name="Fields C.J."/>
            <person name="Burke P.V."/>
            <person name="Whitaker R.J."/>
        </authorList>
    </citation>
    <scope>NUCLEOTIDE SEQUENCE [LARGE SCALE GENOMIC DNA]</scope>
    <source>
        <strain evidence="3">L.S.2.15 / Lassen #1</strain>
    </source>
</reference>
<organism evidence="2 3">
    <name type="scientific">Saccharolobus islandicus (strain L.S.2.15 / Lassen #1)</name>
    <name type="common">Sulfolobus islandicus</name>
    <dbReference type="NCBI Taxonomy" id="429572"/>
    <lineage>
        <taxon>Archaea</taxon>
        <taxon>Thermoproteota</taxon>
        <taxon>Thermoprotei</taxon>
        <taxon>Sulfolobales</taxon>
        <taxon>Sulfolobaceae</taxon>
        <taxon>Saccharolobus</taxon>
    </lineage>
</organism>
<accession>C3MLM4</accession>
<dbReference type="EMBL" id="CP001399">
    <property type="protein sequence ID" value="ACP34622.1"/>
    <property type="molecule type" value="Genomic_DNA"/>
</dbReference>
<dbReference type="Proteomes" id="UP000001747">
    <property type="component" value="Chromosome"/>
</dbReference>
<evidence type="ECO:0000256" key="1">
    <source>
        <dbReference type="SAM" id="Phobius"/>
    </source>
</evidence>
<dbReference type="RefSeq" id="WP_012710562.1">
    <property type="nucleotide sequence ID" value="NC_012589.1"/>
</dbReference>
<keyword evidence="1" id="KW-1133">Transmembrane helix</keyword>
<dbReference type="HOGENOM" id="CLU_208208_0_0_2"/>
<dbReference type="GeneID" id="84057940"/>
<name>C3MLM4_SACI2</name>
<dbReference type="AlphaFoldDB" id="C3MLM4"/>
<dbReference type="KEGG" id="sis:LS215_0506"/>